<feature type="non-terminal residue" evidence="13">
    <location>
        <position position="1"/>
    </location>
</feature>
<dbReference type="InterPro" id="IPR000742">
    <property type="entry name" value="EGF"/>
</dbReference>
<dbReference type="PROSITE" id="PS01186">
    <property type="entry name" value="EGF_2"/>
    <property type="match status" value="1"/>
</dbReference>
<accession>A0A1D2AIF9</accession>
<dbReference type="Pfam" id="PF14670">
    <property type="entry name" value="FXa_inhibition"/>
    <property type="match status" value="1"/>
</dbReference>
<evidence type="ECO:0000313" key="13">
    <source>
        <dbReference type="EMBL" id="JAT78881.1"/>
    </source>
</evidence>
<dbReference type="PROSITE" id="PS01187">
    <property type="entry name" value="EGF_CA"/>
    <property type="match status" value="1"/>
</dbReference>
<keyword evidence="8 11" id="KW-1015">Disulfide bond</keyword>
<comment type="subcellular location">
    <subcellularLocation>
        <location evidence="1">Membrane</location>
        <topology evidence="1">Single-pass type I membrane protein</topology>
    </subcellularLocation>
</comment>
<evidence type="ECO:0000256" key="6">
    <source>
        <dbReference type="ARBA" id="ARBA00022989"/>
    </source>
</evidence>
<dbReference type="Gene3D" id="2.10.25.10">
    <property type="entry name" value="Laminin"/>
    <property type="match status" value="1"/>
</dbReference>
<proteinExistence type="predicted"/>
<keyword evidence="5" id="KW-0677">Repeat</keyword>
<dbReference type="InterPro" id="IPR011042">
    <property type="entry name" value="6-blade_b-propeller_TolB-like"/>
</dbReference>
<comment type="caution">
    <text evidence="11">Lacks conserved residue(s) required for the propagation of feature annotation.</text>
</comment>
<keyword evidence="2 11" id="KW-0245">EGF-like domain</keyword>
<evidence type="ECO:0000256" key="9">
    <source>
        <dbReference type="ARBA" id="ARBA00023170"/>
    </source>
</evidence>
<dbReference type="InterPro" id="IPR000152">
    <property type="entry name" value="EGF-type_Asp/Asn_hydroxyl_site"/>
</dbReference>
<evidence type="ECO:0000256" key="1">
    <source>
        <dbReference type="ARBA" id="ARBA00004479"/>
    </source>
</evidence>
<dbReference type="PROSITE" id="PS50026">
    <property type="entry name" value="EGF_3"/>
    <property type="match status" value="1"/>
</dbReference>
<keyword evidence="10" id="KW-0325">Glycoprotein</keyword>
<keyword evidence="9 13" id="KW-0675">Receptor</keyword>
<evidence type="ECO:0000256" key="3">
    <source>
        <dbReference type="ARBA" id="ARBA00022583"/>
    </source>
</evidence>
<feature type="domain" description="EGF-like" evidence="12">
    <location>
        <begin position="8"/>
        <end position="47"/>
    </location>
</feature>
<feature type="non-terminal residue" evidence="13">
    <location>
        <position position="166"/>
    </location>
</feature>
<dbReference type="InterPro" id="IPR018097">
    <property type="entry name" value="EGF_Ca-bd_CS"/>
</dbReference>
<dbReference type="SMART" id="SM00181">
    <property type="entry name" value="EGF"/>
    <property type="match status" value="1"/>
</dbReference>
<keyword evidence="4" id="KW-0812">Transmembrane</keyword>
<evidence type="ECO:0000256" key="10">
    <source>
        <dbReference type="ARBA" id="ARBA00023180"/>
    </source>
</evidence>
<evidence type="ECO:0000256" key="7">
    <source>
        <dbReference type="ARBA" id="ARBA00023136"/>
    </source>
</evidence>
<dbReference type="PANTHER" id="PTHR46513">
    <property type="entry name" value="VITELLOGENIN RECEPTOR-LIKE PROTEIN-RELATED-RELATED"/>
    <property type="match status" value="1"/>
</dbReference>
<dbReference type="GO" id="GO:0060070">
    <property type="term" value="P:canonical Wnt signaling pathway"/>
    <property type="evidence" value="ECO:0007669"/>
    <property type="project" value="TreeGrafter"/>
</dbReference>
<organism evidence="13">
    <name type="scientific">Ornithodoros brasiliensis</name>
    <name type="common">Mouro tick</name>
    <dbReference type="NCBI Taxonomy" id="888526"/>
    <lineage>
        <taxon>Eukaryota</taxon>
        <taxon>Metazoa</taxon>
        <taxon>Ecdysozoa</taxon>
        <taxon>Arthropoda</taxon>
        <taxon>Chelicerata</taxon>
        <taxon>Arachnida</taxon>
        <taxon>Acari</taxon>
        <taxon>Parasitiformes</taxon>
        <taxon>Ixodida</taxon>
        <taxon>Ixodoidea</taxon>
        <taxon>Argasidae</taxon>
        <taxon>Ornithodorinae</taxon>
        <taxon>Ornithodoros</taxon>
    </lineage>
</organism>
<name>A0A1D2AIF9_ORNBR</name>
<dbReference type="InterPro" id="IPR050778">
    <property type="entry name" value="Cueball_EGF_LRP_Nidogen"/>
</dbReference>
<sequence length="166" mass="18551">NDFKTCEDIDECKTPGHCSHFCENVKGSYKCSCAPGYALSGDGRYCKVESGEASLLYLLPNEILIFSPRGFSESLVVKDSKSELHGMDVNVKKNTIYWTERTDGTLNSIVPGNKGQVVLRNVKEPFLVAVDWITSNVYFTDGWVHIQACESSFKYCTDVVDTTYPH</sequence>
<dbReference type="Gene3D" id="2.120.10.30">
    <property type="entry name" value="TolB, C-terminal domain"/>
    <property type="match status" value="1"/>
</dbReference>
<evidence type="ECO:0000256" key="4">
    <source>
        <dbReference type="ARBA" id="ARBA00022692"/>
    </source>
</evidence>
<evidence type="ECO:0000256" key="11">
    <source>
        <dbReference type="PROSITE-ProRule" id="PRU00076"/>
    </source>
</evidence>
<dbReference type="GO" id="GO:0042813">
    <property type="term" value="F:Wnt receptor activity"/>
    <property type="evidence" value="ECO:0007669"/>
    <property type="project" value="TreeGrafter"/>
</dbReference>
<evidence type="ECO:0000256" key="5">
    <source>
        <dbReference type="ARBA" id="ARBA00022737"/>
    </source>
</evidence>
<dbReference type="CDD" id="cd00054">
    <property type="entry name" value="EGF_CA"/>
    <property type="match status" value="1"/>
</dbReference>
<evidence type="ECO:0000256" key="2">
    <source>
        <dbReference type="ARBA" id="ARBA00022536"/>
    </source>
</evidence>
<keyword evidence="7" id="KW-0472">Membrane</keyword>
<dbReference type="AlphaFoldDB" id="A0A1D2AIF9"/>
<dbReference type="SUPFAM" id="SSF63825">
    <property type="entry name" value="YWTD domain"/>
    <property type="match status" value="1"/>
</dbReference>
<protein>
    <submittedName>
        <fullName evidence="13">Vitellogenin receptor</fullName>
    </submittedName>
</protein>
<reference evidence="13" key="1">
    <citation type="submission" date="2016-07" db="EMBL/GenBank/DDBJ databases">
        <title>Salivary Glands transcriptome analysis on engorged females of Ornithodoros brasiliensis (Acari:Argasidae).</title>
        <authorList>
            <person name="Simons S.M."/>
            <person name="Carvalho E."/>
            <person name="Junqueira-de-Azevedo I."/>
            <person name="Ho P.L."/>
            <person name="Giovanni D."/>
            <person name="Mendonca R."/>
            <person name="Onofrio V."/>
            <person name="Landulfo G."/>
            <person name="Ramirez D."/>
            <person name="Barros-Battesti D."/>
        </authorList>
    </citation>
    <scope>NUCLEOTIDE SEQUENCE</scope>
    <source>
        <strain evidence="13">Female</strain>
        <tissue evidence="13">Salivary gland</tissue>
    </source>
</reference>
<dbReference type="InterPro" id="IPR001881">
    <property type="entry name" value="EGF-like_Ca-bd_dom"/>
</dbReference>
<dbReference type="PROSITE" id="PS00010">
    <property type="entry name" value="ASX_HYDROXYL"/>
    <property type="match status" value="1"/>
</dbReference>
<dbReference type="GO" id="GO:0005886">
    <property type="term" value="C:plasma membrane"/>
    <property type="evidence" value="ECO:0007669"/>
    <property type="project" value="TreeGrafter"/>
</dbReference>
<dbReference type="GO" id="GO:0005509">
    <property type="term" value="F:calcium ion binding"/>
    <property type="evidence" value="ECO:0007669"/>
    <property type="project" value="InterPro"/>
</dbReference>
<keyword evidence="3" id="KW-0254">Endocytosis</keyword>
<dbReference type="GO" id="GO:0017147">
    <property type="term" value="F:Wnt-protein binding"/>
    <property type="evidence" value="ECO:0007669"/>
    <property type="project" value="TreeGrafter"/>
</dbReference>
<dbReference type="SMART" id="SM00179">
    <property type="entry name" value="EGF_CA"/>
    <property type="match status" value="1"/>
</dbReference>
<evidence type="ECO:0000259" key="12">
    <source>
        <dbReference type="PROSITE" id="PS50026"/>
    </source>
</evidence>
<dbReference type="FunFam" id="2.10.25.10:FF:000009">
    <property type="entry name" value="Low-density lipoprotein receptor isoform 1"/>
    <property type="match status" value="1"/>
</dbReference>
<dbReference type="PANTHER" id="PTHR46513:SF13">
    <property type="entry name" value="EGF-LIKE DOMAIN-CONTAINING PROTEIN"/>
    <property type="match status" value="1"/>
</dbReference>
<keyword evidence="6" id="KW-1133">Transmembrane helix</keyword>
<dbReference type="SUPFAM" id="SSF57196">
    <property type="entry name" value="EGF/Laminin"/>
    <property type="match status" value="1"/>
</dbReference>
<evidence type="ECO:0000256" key="8">
    <source>
        <dbReference type="ARBA" id="ARBA00023157"/>
    </source>
</evidence>
<dbReference type="GO" id="GO:0006897">
    <property type="term" value="P:endocytosis"/>
    <property type="evidence" value="ECO:0007669"/>
    <property type="project" value="UniProtKB-KW"/>
</dbReference>
<dbReference type="EMBL" id="GETE01000864">
    <property type="protein sequence ID" value="JAT78881.1"/>
    <property type="molecule type" value="Transcribed_RNA"/>
</dbReference>
<feature type="disulfide bond" evidence="11">
    <location>
        <begin position="12"/>
        <end position="22"/>
    </location>
</feature>